<comment type="caution">
    <text evidence="2">The sequence shown here is derived from an EMBL/GenBank/DDBJ whole genome shotgun (WGS) entry which is preliminary data.</text>
</comment>
<dbReference type="EMBL" id="CAUOFW020007680">
    <property type="protein sequence ID" value="CAK9180210.1"/>
    <property type="molecule type" value="Genomic_DNA"/>
</dbReference>
<organism evidence="2 3">
    <name type="scientific">Ilex paraguariensis</name>
    <name type="common">yerba mate</name>
    <dbReference type="NCBI Taxonomy" id="185542"/>
    <lineage>
        <taxon>Eukaryota</taxon>
        <taxon>Viridiplantae</taxon>
        <taxon>Streptophyta</taxon>
        <taxon>Embryophyta</taxon>
        <taxon>Tracheophyta</taxon>
        <taxon>Spermatophyta</taxon>
        <taxon>Magnoliopsida</taxon>
        <taxon>eudicotyledons</taxon>
        <taxon>Gunneridae</taxon>
        <taxon>Pentapetalae</taxon>
        <taxon>asterids</taxon>
        <taxon>campanulids</taxon>
        <taxon>Aquifoliales</taxon>
        <taxon>Aquifoliaceae</taxon>
        <taxon>Ilex</taxon>
    </lineage>
</organism>
<evidence type="ECO:0000256" key="1">
    <source>
        <dbReference type="SAM" id="SignalP"/>
    </source>
</evidence>
<sequence>MEKASFRVVLLLVLILTTSGLPFSKAAGTDDGGVVQYKCNILKCGFITCYGQNASCRNGQCHCGPAAAPVNKSARKVVVGTKKIPPVKPN</sequence>
<keyword evidence="1" id="KW-0732">Signal</keyword>
<dbReference type="AlphaFoldDB" id="A0ABC8UGX0"/>
<accession>A0ABC8UGX0</accession>
<evidence type="ECO:0000313" key="2">
    <source>
        <dbReference type="EMBL" id="CAK9180210.1"/>
    </source>
</evidence>
<protein>
    <submittedName>
        <fullName evidence="2">Uncharacterized protein</fullName>
    </submittedName>
</protein>
<gene>
    <name evidence="2" type="ORF">ILEXP_LOCUS50191</name>
</gene>
<feature type="signal peptide" evidence="1">
    <location>
        <begin position="1"/>
        <end position="20"/>
    </location>
</feature>
<name>A0ABC8UGX0_9AQUA</name>
<dbReference type="Proteomes" id="UP001642360">
    <property type="component" value="Unassembled WGS sequence"/>
</dbReference>
<feature type="chain" id="PRO_5044760236" evidence="1">
    <location>
        <begin position="21"/>
        <end position="90"/>
    </location>
</feature>
<evidence type="ECO:0000313" key="3">
    <source>
        <dbReference type="Proteomes" id="UP001642360"/>
    </source>
</evidence>
<reference evidence="2 3" key="1">
    <citation type="submission" date="2024-02" db="EMBL/GenBank/DDBJ databases">
        <authorList>
            <person name="Vignale AGUSTIN F."/>
            <person name="Sosa J E."/>
            <person name="Modenutti C."/>
        </authorList>
    </citation>
    <scope>NUCLEOTIDE SEQUENCE [LARGE SCALE GENOMIC DNA]</scope>
</reference>
<proteinExistence type="predicted"/>
<keyword evidence="3" id="KW-1185">Reference proteome</keyword>